<reference evidence="3" key="1">
    <citation type="submission" date="2021-02" db="EMBL/GenBank/DDBJ databases">
        <authorList>
            <person name="Dougan E. K."/>
            <person name="Rhodes N."/>
            <person name="Thang M."/>
            <person name="Chan C."/>
        </authorList>
    </citation>
    <scope>NUCLEOTIDE SEQUENCE</scope>
</reference>
<evidence type="ECO:0000313" key="4">
    <source>
        <dbReference type="Proteomes" id="UP000601435"/>
    </source>
</evidence>
<keyword evidence="4" id="KW-1185">Reference proteome</keyword>
<accession>A0A813BQU7</accession>
<keyword evidence="2" id="KW-0472">Membrane</keyword>
<dbReference type="Proteomes" id="UP000601435">
    <property type="component" value="Unassembled WGS sequence"/>
</dbReference>
<gene>
    <name evidence="3" type="primary">rsmI</name>
    <name evidence="3" type="ORF">SNEC2469_LOCUS31468</name>
</gene>
<proteinExistence type="predicted"/>
<dbReference type="EMBL" id="CAJNJA010076363">
    <property type="protein sequence ID" value="CAE7917581.1"/>
    <property type="molecule type" value="Genomic_DNA"/>
</dbReference>
<keyword evidence="2" id="KW-0812">Transmembrane</keyword>
<name>A0A813BQU7_9DINO</name>
<evidence type="ECO:0000313" key="3">
    <source>
        <dbReference type="EMBL" id="CAE7917581.1"/>
    </source>
</evidence>
<keyword evidence="2" id="KW-1133">Transmembrane helix</keyword>
<feature type="region of interest" description="Disordered" evidence="1">
    <location>
        <begin position="402"/>
        <end position="450"/>
    </location>
</feature>
<dbReference type="AlphaFoldDB" id="A0A813BQU7"/>
<organism evidence="3 4">
    <name type="scientific">Symbiodinium necroappetens</name>
    <dbReference type="NCBI Taxonomy" id="1628268"/>
    <lineage>
        <taxon>Eukaryota</taxon>
        <taxon>Sar</taxon>
        <taxon>Alveolata</taxon>
        <taxon>Dinophyceae</taxon>
        <taxon>Suessiales</taxon>
        <taxon>Symbiodiniaceae</taxon>
        <taxon>Symbiodinium</taxon>
    </lineage>
</organism>
<feature type="transmembrane region" description="Helical" evidence="2">
    <location>
        <begin position="187"/>
        <end position="206"/>
    </location>
</feature>
<feature type="compositionally biased region" description="Low complexity" evidence="1">
    <location>
        <begin position="424"/>
        <end position="435"/>
    </location>
</feature>
<feature type="transmembrane region" description="Helical" evidence="2">
    <location>
        <begin position="142"/>
        <end position="167"/>
    </location>
</feature>
<feature type="non-terminal residue" evidence="3">
    <location>
        <position position="1"/>
    </location>
</feature>
<feature type="transmembrane region" description="Helical" evidence="2">
    <location>
        <begin position="12"/>
        <end position="30"/>
    </location>
</feature>
<feature type="transmembrane region" description="Helical" evidence="2">
    <location>
        <begin position="84"/>
        <end position="107"/>
    </location>
</feature>
<dbReference type="OrthoDB" id="437609at2759"/>
<evidence type="ECO:0000256" key="2">
    <source>
        <dbReference type="SAM" id="Phobius"/>
    </source>
</evidence>
<comment type="caution">
    <text evidence="3">The sequence shown here is derived from an EMBL/GenBank/DDBJ whole genome shotgun (WGS) entry which is preliminary data.</text>
</comment>
<protein>
    <submittedName>
        <fullName evidence="3">RsmI protein</fullName>
    </submittedName>
</protein>
<feature type="transmembrane region" description="Helical" evidence="2">
    <location>
        <begin position="113"/>
        <end position="130"/>
    </location>
</feature>
<feature type="transmembrane region" description="Helical" evidence="2">
    <location>
        <begin position="227"/>
        <end position="245"/>
    </location>
</feature>
<evidence type="ECO:0000256" key="1">
    <source>
        <dbReference type="SAM" id="MobiDB-lite"/>
    </source>
</evidence>
<sequence>MQQDRHGWYAESWFYVSAVLQLICLGKLLCVTVRSRREIWAIARRCGCCMWLKADLGDMKPEVQRLIESRATQRRLAATRSFNTFLVFCYLIVCLIFQCTTVAQNALFMSLELAWLSTVSLAFFGFGYIYPRLFVSGILNWWYVAGMALQCIGGVPNFGTVYQNYFFNSMSTMLFRLPAVLVCTKPWLVLACNIVPLVMVVPRTLVYHNVDNFRADGCPRRVGRFNLIMSEVVFFCLVNLAAVVLDRHLKGQEKQRLLTSQAATDLQAASSLLQLTCDAVVELDDKLRFAAAAPDLEAMLLKNTQASSLCGKRFTDLMPTREEAKRTEKLLQGTGGWEISATAFHTRLIDSCSSKFRTEVFHVKYLRPNQQVCHLLGLRDFTDQGSLAGQKAMDSSADASQGLLETGMHDPGKLNVDPRQTRPVDSSVDSSAGGVDDFEQKGPQSTFLYI</sequence>